<evidence type="ECO:0000256" key="2">
    <source>
        <dbReference type="ARBA" id="ARBA00022574"/>
    </source>
</evidence>
<dbReference type="Proteomes" id="UP000695022">
    <property type="component" value="Unplaced"/>
</dbReference>
<dbReference type="Pfam" id="PF00400">
    <property type="entry name" value="WD40"/>
    <property type="match status" value="3"/>
</dbReference>
<dbReference type="RefSeq" id="XP_014664029.1">
    <property type="nucleotide sequence ID" value="XM_014808543.1"/>
</dbReference>
<keyword evidence="5" id="KW-0863">Zinc-finger</keyword>
<feature type="repeat" description="WD" evidence="8">
    <location>
        <begin position="144"/>
        <end position="185"/>
    </location>
</feature>
<comment type="similarity">
    <text evidence="1">Belongs to the WD repeat WDR24 family.</text>
</comment>
<evidence type="ECO:0000256" key="9">
    <source>
        <dbReference type="SAM" id="MobiDB-lite"/>
    </source>
</evidence>
<keyword evidence="10" id="KW-1185">Reference proteome</keyword>
<protein>
    <recommendedName>
        <fullName evidence="7">GATOR2 complex protein WDR24</fullName>
    </recommendedName>
</protein>
<evidence type="ECO:0000256" key="3">
    <source>
        <dbReference type="ARBA" id="ARBA00022723"/>
    </source>
</evidence>
<dbReference type="InterPro" id="IPR036322">
    <property type="entry name" value="WD40_repeat_dom_sf"/>
</dbReference>
<evidence type="ECO:0000313" key="10">
    <source>
        <dbReference type="Proteomes" id="UP000695022"/>
    </source>
</evidence>
<keyword evidence="4" id="KW-0677">Repeat</keyword>
<dbReference type="InterPro" id="IPR037590">
    <property type="entry name" value="WDR24"/>
</dbReference>
<feature type="compositionally biased region" description="Polar residues" evidence="9">
    <location>
        <begin position="486"/>
        <end position="532"/>
    </location>
</feature>
<evidence type="ECO:0000256" key="5">
    <source>
        <dbReference type="ARBA" id="ARBA00022771"/>
    </source>
</evidence>
<dbReference type="InterPro" id="IPR019775">
    <property type="entry name" value="WD40_repeat_CS"/>
</dbReference>
<keyword evidence="2 8" id="KW-0853">WD repeat</keyword>
<dbReference type="SUPFAM" id="SSF50978">
    <property type="entry name" value="WD40 repeat-like"/>
    <property type="match status" value="1"/>
</dbReference>
<evidence type="ECO:0000256" key="7">
    <source>
        <dbReference type="ARBA" id="ARBA00040269"/>
    </source>
</evidence>
<dbReference type="GeneID" id="106806555"/>
<feature type="repeat" description="WD" evidence="8">
    <location>
        <begin position="101"/>
        <end position="143"/>
    </location>
</feature>
<dbReference type="PROSITE" id="PS50082">
    <property type="entry name" value="WD_REPEATS_2"/>
    <property type="match status" value="3"/>
</dbReference>
<accession>A0ABM1DVQ8</accession>
<dbReference type="PROSITE" id="PS50294">
    <property type="entry name" value="WD_REPEATS_REGION"/>
    <property type="match status" value="1"/>
</dbReference>
<dbReference type="InterPro" id="IPR001680">
    <property type="entry name" value="WD40_rpt"/>
</dbReference>
<dbReference type="CDD" id="cd16693">
    <property type="entry name" value="mRING-H2-C3H3C2_WDR24"/>
    <property type="match status" value="1"/>
</dbReference>
<proteinExistence type="inferred from homology"/>
<name>A0ABM1DVQ8_PRICU</name>
<feature type="region of interest" description="Disordered" evidence="9">
    <location>
        <begin position="453"/>
        <end position="570"/>
    </location>
</feature>
<evidence type="ECO:0000313" key="11">
    <source>
        <dbReference type="RefSeq" id="XP_014664029.1"/>
    </source>
</evidence>
<reference evidence="11" key="1">
    <citation type="submission" date="2025-08" db="UniProtKB">
        <authorList>
            <consortium name="RefSeq"/>
        </authorList>
    </citation>
    <scope>IDENTIFICATION</scope>
</reference>
<gene>
    <name evidence="11" type="primary">LOC106806555</name>
</gene>
<dbReference type="InterPro" id="IPR015943">
    <property type="entry name" value="WD40/YVTN_repeat-like_dom_sf"/>
</dbReference>
<evidence type="ECO:0000256" key="4">
    <source>
        <dbReference type="ARBA" id="ARBA00022737"/>
    </source>
</evidence>
<feature type="compositionally biased region" description="Low complexity" evidence="9">
    <location>
        <begin position="468"/>
        <end position="477"/>
    </location>
</feature>
<dbReference type="PANTHER" id="PTHR46200">
    <property type="entry name" value="GATOR COMPLEX PROTEIN WDR24"/>
    <property type="match status" value="1"/>
</dbReference>
<dbReference type="PANTHER" id="PTHR46200:SF1">
    <property type="entry name" value="GATOR COMPLEX PROTEIN WDR24"/>
    <property type="match status" value="1"/>
</dbReference>
<sequence length="761" mass="85000">MSMGRTMFCTQEGPLNTISTNRDATQCVVAGRNVFKIFSIEDEEFVEKMSLRVGKINLNLSCTDVVWNPIEDHILASAATNGAVVTWNLQKSSKSKQDHVFTLHKRTVNKVSFHPTDVNLLLSGSLDGTMMLFDLRQKEVASTFHAGTDCVRDVSFSPHHYFTFSATHDSVVDLWDMRRTDKCERQFTAHNGPVFSCDWHPEDKRWIATAGRDKAIKVWDIQYKPHLEHTIQTIASIARIKWRPQRKYHIASCSQVVDFSINIWDVRRPFIPFAAFNEHKDVTTGIAWRHDPHNFLSVSKDCTLYQHLFRDAVRPADSAAPVGLAINIHGDVTHAVSNKLENASAVKGSGNYQSTKAPSFFRRPPSRSELFKSANSQVQVYQNAGVKNSLSMDWFVISAKKYQLTGKLLKDLCEHNAAISEHLERYDVAQTWHMLKILYSADAGQAITRTFTMDSNPDYSQRNNPDKGAGQAAAGQPRRPRHGQQKSRQTGGTKPSASPGSMSGQRDGSPQRPKNSGRQLSNIASGIRQQLTRDGAGSTRARTVRAAGTDRTGPPDNLNGSPPSVNDESEISDMAQDQPNIDCKVELLLSTNALAEQSHLWDSTQMVVDMLHHFAAKGDVQMSVSVLIVLGDRIRPHIDEHTQEHWLMSYIDLLGRFQLWSCTNEIIKLSGHSAVNCLNQQSTTVRTACNRCGKTLLRSGWLCDKCKGITNSCSVCHHTVRGIYAWCQGCSHGGHLQHLQEWFSKYQVCPAACGHMCEFAS</sequence>
<evidence type="ECO:0000256" key="1">
    <source>
        <dbReference type="ARBA" id="ARBA00008134"/>
    </source>
</evidence>
<evidence type="ECO:0000256" key="8">
    <source>
        <dbReference type="PROSITE-ProRule" id="PRU00221"/>
    </source>
</evidence>
<keyword evidence="6" id="KW-0862">Zinc</keyword>
<keyword evidence="3" id="KW-0479">Metal-binding</keyword>
<feature type="compositionally biased region" description="Polar residues" evidence="9">
    <location>
        <begin position="453"/>
        <end position="463"/>
    </location>
</feature>
<dbReference type="Gene3D" id="2.130.10.10">
    <property type="entry name" value="YVTN repeat-like/Quinoprotein amine dehydrogenase"/>
    <property type="match status" value="1"/>
</dbReference>
<feature type="repeat" description="WD" evidence="8">
    <location>
        <begin position="187"/>
        <end position="222"/>
    </location>
</feature>
<dbReference type="PROSITE" id="PS00678">
    <property type="entry name" value="WD_REPEATS_1"/>
    <property type="match status" value="1"/>
</dbReference>
<dbReference type="SMART" id="SM00320">
    <property type="entry name" value="WD40"/>
    <property type="match status" value="6"/>
</dbReference>
<evidence type="ECO:0000256" key="6">
    <source>
        <dbReference type="ARBA" id="ARBA00022833"/>
    </source>
</evidence>
<organism evidence="10 11">
    <name type="scientific">Priapulus caudatus</name>
    <name type="common">Priapulid worm</name>
    <dbReference type="NCBI Taxonomy" id="37621"/>
    <lineage>
        <taxon>Eukaryota</taxon>
        <taxon>Metazoa</taxon>
        <taxon>Ecdysozoa</taxon>
        <taxon>Scalidophora</taxon>
        <taxon>Priapulida</taxon>
        <taxon>Priapulimorpha</taxon>
        <taxon>Priapulimorphida</taxon>
        <taxon>Priapulidae</taxon>
        <taxon>Priapulus</taxon>
    </lineage>
</organism>